<reference evidence="1" key="1">
    <citation type="submission" date="2021-02" db="EMBL/GenBank/DDBJ databases">
        <authorList>
            <person name="Nowell W R."/>
        </authorList>
    </citation>
    <scope>NUCLEOTIDE SEQUENCE</scope>
</reference>
<name>A0A816HWK5_ADIRI</name>
<gene>
    <name evidence="1" type="ORF">XAT740_LOCUS63776</name>
</gene>
<organism evidence="1 2">
    <name type="scientific">Adineta ricciae</name>
    <name type="common">Rotifer</name>
    <dbReference type="NCBI Taxonomy" id="249248"/>
    <lineage>
        <taxon>Eukaryota</taxon>
        <taxon>Metazoa</taxon>
        <taxon>Spiralia</taxon>
        <taxon>Gnathifera</taxon>
        <taxon>Rotifera</taxon>
        <taxon>Eurotatoria</taxon>
        <taxon>Bdelloidea</taxon>
        <taxon>Adinetida</taxon>
        <taxon>Adinetidae</taxon>
        <taxon>Adineta</taxon>
    </lineage>
</organism>
<dbReference type="SUPFAM" id="SSF101898">
    <property type="entry name" value="NHL repeat"/>
    <property type="match status" value="1"/>
</dbReference>
<dbReference type="Proteomes" id="UP000663828">
    <property type="component" value="Unassembled WGS sequence"/>
</dbReference>
<keyword evidence="2" id="KW-1185">Reference proteome</keyword>
<proteinExistence type="predicted"/>
<comment type="caution">
    <text evidence="1">The sequence shown here is derived from an EMBL/GenBank/DDBJ whole genome shotgun (WGS) entry which is preliminary data.</text>
</comment>
<sequence length="82" mass="9233">SKPYGIIVDQYETVYVTDSDNHRVMCWPKGAKEGSIVVGGNGRGQYANQLSYPFGLSIDGQENLYVVDLFNNRVQRYAVKRS</sequence>
<dbReference type="InterPro" id="IPR011042">
    <property type="entry name" value="6-blade_b-propeller_TolB-like"/>
</dbReference>
<dbReference type="Gene3D" id="2.120.10.30">
    <property type="entry name" value="TolB, C-terminal domain"/>
    <property type="match status" value="1"/>
</dbReference>
<feature type="non-terminal residue" evidence="1">
    <location>
        <position position="1"/>
    </location>
</feature>
<dbReference type="EMBL" id="CAJNOR010020431">
    <property type="protein sequence ID" value="CAF1690519.1"/>
    <property type="molecule type" value="Genomic_DNA"/>
</dbReference>
<protein>
    <submittedName>
        <fullName evidence="1">Uncharacterized protein</fullName>
    </submittedName>
</protein>
<evidence type="ECO:0000313" key="2">
    <source>
        <dbReference type="Proteomes" id="UP000663828"/>
    </source>
</evidence>
<dbReference type="AlphaFoldDB" id="A0A816HWK5"/>
<accession>A0A816HWK5</accession>
<evidence type="ECO:0000313" key="1">
    <source>
        <dbReference type="EMBL" id="CAF1690519.1"/>
    </source>
</evidence>